<dbReference type="EMBL" id="FNON01000003">
    <property type="protein sequence ID" value="SDX83075.1"/>
    <property type="molecule type" value="Genomic_DNA"/>
</dbReference>
<organism evidence="4 5">
    <name type="scientific">Amycolatopsis xylanica</name>
    <dbReference type="NCBI Taxonomy" id="589385"/>
    <lineage>
        <taxon>Bacteria</taxon>
        <taxon>Bacillati</taxon>
        <taxon>Actinomycetota</taxon>
        <taxon>Actinomycetes</taxon>
        <taxon>Pseudonocardiales</taxon>
        <taxon>Pseudonocardiaceae</taxon>
        <taxon>Amycolatopsis</taxon>
    </lineage>
</organism>
<dbReference type="Pfam" id="PF13602">
    <property type="entry name" value="ADH_zinc_N_2"/>
    <property type="match status" value="1"/>
</dbReference>
<evidence type="ECO:0000313" key="4">
    <source>
        <dbReference type="EMBL" id="SDX83075.1"/>
    </source>
</evidence>
<proteinExistence type="predicted"/>
<dbReference type="GO" id="GO:0035925">
    <property type="term" value="F:mRNA 3'-UTR AU-rich region binding"/>
    <property type="evidence" value="ECO:0007669"/>
    <property type="project" value="TreeGrafter"/>
</dbReference>
<dbReference type="RefSeq" id="WP_091290257.1">
    <property type="nucleotide sequence ID" value="NZ_FNON01000003.1"/>
</dbReference>
<dbReference type="Pfam" id="PF08240">
    <property type="entry name" value="ADH_N"/>
    <property type="match status" value="1"/>
</dbReference>
<accession>A0A1H3EWS3</accession>
<reference evidence="4 5" key="1">
    <citation type="submission" date="2016-10" db="EMBL/GenBank/DDBJ databases">
        <authorList>
            <person name="de Groot N.N."/>
        </authorList>
    </citation>
    <scope>NUCLEOTIDE SEQUENCE [LARGE SCALE GENOMIC DNA]</scope>
    <source>
        <strain evidence="4 5">CPCC 202699</strain>
    </source>
</reference>
<dbReference type="InterPro" id="IPR013154">
    <property type="entry name" value="ADH-like_N"/>
</dbReference>
<dbReference type="InterPro" id="IPR011032">
    <property type="entry name" value="GroES-like_sf"/>
</dbReference>
<gene>
    <name evidence="4" type="ORF">SAMN05421504_1031008</name>
</gene>
<keyword evidence="2" id="KW-0560">Oxidoreductase</keyword>
<evidence type="ECO:0000256" key="2">
    <source>
        <dbReference type="ARBA" id="ARBA00023002"/>
    </source>
</evidence>
<evidence type="ECO:0000259" key="3">
    <source>
        <dbReference type="SMART" id="SM00829"/>
    </source>
</evidence>
<dbReference type="SMART" id="SM00829">
    <property type="entry name" value="PKS_ER"/>
    <property type="match status" value="1"/>
</dbReference>
<dbReference type="FunFam" id="3.40.50.720:FF:000053">
    <property type="entry name" value="Quinone oxidoreductase 1"/>
    <property type="match status" value="1"/>
</dbReference>
<dbReference type="Proteomes" id="UP000199515">
    <property type="component" value="Unassembled WGS sequence"/>
</dbReference>
<dbReference type="PANTHER" id="PTHR48106">
    <property type="entry name" value="QUINONE OXIDOREDUCTASE PIG3-RELATED"/>
    <property type="match status" value="1"/>
</dbReference>
<dbReference type="GO" id="GO:0070402">
    <property type="term" value="F:NADPH binding"/>
    <property type="evidence" value="ECO:0007669"/>
    <property type="project" value="TreeGrafter"/>
</dbReference>
<dbReference type="InterPro" id="IPR047618">
    <property type="entry name" value="QOR-like"/>
</dbReference>
<dbReference type="InterPro" id="IPR036291">
    <property type="entry name" value="NAD(P)-bd_dom_sf"/>
</dbReference>
<dbReference type="GO" id="GO:0005829">
    <property type="term" value="C:cytosol"/>
    <property type="evidence" value="ECO:0007669"/>
    <property type="project" value="TreeGrafter"/>
</dbReference>
<dbReference type="AlphaFoldDB" id="A0A1H3EWS3"/>
<dbReference type="InterPro" id="IPR020843">
    <property type="entry name" value="ER"/>
</dbReference>
<dbReference type="Gene3D" id="3.40.50.720">
    <property type="entry name" value="NAD(P)-binding Rossmann-like Domain"/>
    <property type="match status" value="1"/>
</dbReference>
<feature type="domain" description="Enoyl reductase (ER)" evidence="3">
    <location>
        <begin position="10"/>
        <end position="318"/>
    </location>
</feature>
<dbReference type="SUPFAM" id="SSF51735">
    <property type="entry name" value="NAD(P)-binding Rossmann-fold domains"/>
    <property type="match status" value="1"/>
</dbReference>
<evidence type="ECO:0000313" key="5">
    <source>
        <dbReference type="Proteomes" id="UP000199515"/>
    </source>
</evidence>
<name>A0A1H3EWS3_9PSEU</name>
<keyword evidence="5" id="KW-1185">Reference proteome</keyword>
<keyword evidence="1" id="KW-0521">NADP</keyword>
<dbReference type="STRING" id="589385.SAMN05421504_1031008"/>
<protein>
    <submittedName>
        <fullName evidence="4">NADPH2:quinone reductase</fullName>
    </submittedName>
</protein>
<dbReference type="CDD" id="cd05286">
    <property type="entry name" value="QOR2"/>
    <property type="match status" value="1"/>
</dbReference>
<sequence length="330" mass="34039">MRAVVVGRTGGPEVLEAREMPDPRPEPGEVVVEVEAAGVNFVDVYFRSGRYPVPLPYVPGQEGAGMVRELGDGVDGIGIGDRVAWANLPGAYAERVAVPAHRLVRLPAGVGAETAAAVLLQGMTAHYLLHDTYRVRPGDTVVVHAAAGGVGLLLTQWARLLGGHVIGTVSTPDKEKLARAAGADEVVVGYDGLAAAVAGLTSGDGVAAVYDGVGAPTFEASLAALRPRGVFALFGQSGGPVPPVDPQRLNHAGSVFLTRPNLEHHIAGGELATRANAVFDLIGAGRLRAHIGAAYPLAEAANAHRDLERRRSAGKLVLTIGEPASLETTG</sequence>
<dbReference type="OrthoDB" id="9805883at2"/>
<dbReference type="PANTHER" id="PTHR48106:SF13">
    <property type="entry name" value="QUINONE OXIDOREDUCTASE-RELATED"/>
    <property type="match status" value="1"/>
</dbReference>
<evidence type="ECO:0000256" key="1">
    <source>
        <dbReference type="ARBA" id="ARBA00022857"/>
    </source>
</evidence>
<dbReference type="Gene3D" id="3.90.180.10">
    <property type="entry name" value="Medium-chain alcohol dehydrogenases, catalytic domain"/>
    <property type="match status" value="1"/>
</dbReference>
<dbReference type="GO" id="GO:0003960">
    <property type="term" value="F:quinone reductase (NADPH) activity"/>
    <property type="evidence" value="ECO:0007669"/>
    <property type="project" value="InterPro"/>
</dbReference>
<dbReference type="SUPFAM" id="SSF50129">
    <property type="entry name" value="GroES-like"/>
    <property type="match status" value="1"/>
</dbReference>